<keyword evidence="1" id="KW-0812">Transmembrane</keyword>
<dbReference type="InterPro" id="IPR000073">
    <property type="entry name" value="AB_hydrolase_1"/>
</dbReference>
<dbReference type="Pfam" id="PF12697">
    <property type="entry name" value="Abhydrolase_6"/>
    <property type="match status" value="1"/>
</dbReference>
<dbReference type="InterPro" id="IPR029058">
    <property type="entry name" value="AB_hydrolase_fold"/>
</dbReference>
<dbReference type="AlphaFoldDB" id="A0AAD7VU61"/>
<evidence type="ECO:0000313" key="3">
    <source>
        <dbReference type="EMBL" id="KAJ8100855.1"/>
    </source>
</evidence>
<evidence type="ECO:0000256" key="1">
    <source>
        <dbReference type="SAM" id="Phobius"/>
    </source>
</evidence>
<gene>
    <name evidence="3" type="ORF">POJ06DRAFT_208159</name>
</gene>
<proteinExistence type="predicted"/>
<keyword evidence="4" id="KW-1185">Reference proteome</keyword>
<dbReference type="EMBL" id="JARPMG010000004">
    <property type="protein sequence ID" value="KAJ8100855.1"/>
    <property type="molecule type" value="Genomic_DNA"/>
</dbReference>
<evidence type="ECO:0000313" key="4">
    <source>
        <dbReference type="Proteomes" id="UP001217417"/>
    </source>
</evidence>
<evidence type="ECO:0000259" key="2">
    <source>
        <dbReference type="Pfam" id="PF12697"/>
    </source>
</evidence>
<feature type="domain" description="AB hydrolase-1" evidence="2">
    <location>
        <begin position="163"/>
        <end position="425"/>
    </location>
</feature>
<dbReference type="SUPFAM" id="SSF53474">
    <property type="entry name" value="alpha/beta-Hydrolases"/>
    <property type="match status" value="1"/>
</dbReference>
<keyword evidence="1" id="KW-0472">Membrane</keyword>
<dbReference type="Gene3D" id="3.40.50.1820">
    <property type="entry name" value="alpha/beta hydrolase"/>
    <property type="match status" value="1"/>
</dbReference>
<reference evidence="3" key="1">
    <citation type="submission" date="2023-03" db="EMBL/GenBank/DDBJ databases">
        <title>Near-Complete genome sequence of Lipomyces tetrasporous NRRL Y-64009, an oleaginous yeast capable of growing on lignocellulosic hydrolysates.</title>
        <authorList>
            <consortium name="Lawrence Berkeley National Laboratory"/>
            <person name="Jagtap S.S."/>
            <person name="Liu J.-J."/>
            <person name="Walukiewicz H.E."/>
            <person name="Pangilinan J."/>
            <person name="Lipzen A."/>
            <person name="Ahrendt S."/>
            <person name="Koriabine M."/>
            <person name="Cobaugh K."/>
            <person name="Salamov A."/>
            <person name="Yoshinaga Y."/>
            <person name="Ng V."/>
            <person name="Daum C."/>
            <person name="Grigoriev I.V."/>
            <person name="Slininger P.J."/>
            <person name="Dien B.S."/>
            <person name="Jin Y.-S."/>
            <person name="Rao C.V."/>
        </authorList>
    </citation>
    <scope>NUCLEOTIDE SEQUENCE</scope>
    <source>
        <strain evidence="3">NRRL Y-64009</strain>
    </source>
</reference>
<organism evidence="3 4">
    <name type="scientific">Lipomyces tetrasporus</name>
    <dbReference type="NCBI Taxonomy" id="54092"/>
    <lineage>
        <taxon>Eukaryota</taxon>
        <taxon>Fungi</taxon>
        <taxon>Dikarya</taxon>
        <taxon>Ascomycota</taxon>
        <taxon>Saccharomycotina</taxon>
        <taxon>Lipomycetes</taxon>
        <taxon>Lipomycetales</taxon>
        <taxon>Lipomycetaceae</taxon>
        <taxon>Lipomyces</taxon>
    </lineage>
</organism>
<keyword evidence="1" id="KW-1133">Transmembrane helix</keyword>
<dbReference type="RefSeq" id="XP_056044305.1">
    <property type="nucleotide sequence ID" value="XM_056185399.1"/>
</dbReference>
<comment type="caution">
    <text evidence="3">The sequence shown here is derived from an EMBL/GenBank/DDBJ whole genome shotgun (WGS) entry which is preliminary data.</text>
</comment>
<accession>A0AAD7VU61</accession>
<feature type="transmembrane region" description="Helical" evidence="1">
    <location>
        <begin position="37"/>
        <end position="58"/>
    </location>
</feature>
<dbReference type="GeneID" id="80880565"/>
<dbReference type="Proteomes" id="UP001217417">
    <property type="component" value="Unassembled WGS sequence"/>
</dbReference>
<protein>
    <submittedName>
        <fullName evidence="3">Catalytic protein</fullName>
    </submittedName>
</protein>
<sequence length="435" mass="46843">MDFQAKGHGKLIYEGRALQCIQLSVAYQSHRFNMRSFVLPFTSVLILANLSVAFPIAGLHPGSLEGFKDAVLSLSAGGSAICITGTVAVNVSTSTNEKLHFGEPSSQFAVTETFVEFLSVNSSLQTRVYGGDASVSGTFNINAKLCYPVGWSAKKSSKAIQFLIHGIGFDKSYWDFAKQYSYIDAAAAAGYPTFSYDRLGTGASDHPNPIQVVQSSLQVEIAHSLIQSLRAGRFGSQKFDYVVGVGHSFGSIQFIGITATYPKDLDAVILTGFSLNTNGLGLTFADFNLAIASQNQPLRFANLPSGYLVTGSSISNQFAFFRYPQFDPRVFAQDESTKQTVTFGEIFTVTKPIVPAEYFTGPVDVVIGEFDMIFCQANCTEPSDQSVMVQPALYPAASNGSQAYIVPGAGHAINLHLEANKAFAQIQGFVKVNGF</sequence>
<name>A0AAD7VU61_9ASCO</name>